<dbReference type="SUPFAM" id="SSF51445">
    <property type="entry name" value="(Trans)glycosidases"/>
    <property type="match status" value="1"/>
</dbReference>
<keyword evidence="2" id="KW-0732">Signal</keyword>
<dbReference type="PANTHER" id="PTHR30620:SF33">
    <property type="entry name" value="BETA-D-GLUCAN EXOHYDROLASE-LIKE PROTEIN-RELATED"/>
    <property type="match status" value="1"/>
</dbReference>
<dbReference type="InterPro" id="IPR051915">
    <property type="entry name" value="Cellulose_Degrad_GH3"/>
</dbReference>
<evidence type="ECO:0000313" key="3">
    <source>
        <dbReference type="EMBL" id="CAD1829982.1"/>
    </source>
</evidence>
<dbReference type="GO" id="GO:0008422">
    <property type="term" value="F:beta-glucosidase activity"/>
    <property type="evidence" value="ECO:0007669"/>
    <property type="project" value="TreeGrafter"/>
</dbReference>
<dbReference type="Gene3D" id="3.20.20.300">
    <property type="entry name" value="Glycoside hydrolase, family 3, N-terminal domain"/>
    <property type="match status" value="1"/>
</dbReference>
<sequence length="233" mass="25523">MVQVKLCVTSPVALASLIVSSVLNAGGSGPPLPASAASTFAANWADMVDTMQRWALSSRLSIPIIYSADAVHGHNNLFGPTIHSHNNLFGTTIFPHNVALDATKSTSNRSERILLPFQEELKICSQRENVDVFKTDVMLYHLLFNLYILLGLTMSCNTTEDSHSLIGGPLGEVLVSLSENSSSNSISFVQSENMQTGEWSNINFCELRRDQSELINSMFIVLNKPDVFNLFDA</sequence>
<keyword evidence="1" id="KW-0378">Hydrolase</keyword>
<dbReference type="AlphaFoldDB" id="A0A6V7PGI7"/>
<protein>
    <recommendedName>
        <fullName evidence="4">Glycoside hydrolase family 3 N-terminal domain-containing protein</fullName>
    </recommendedName>
</protein>
<dbReference type="InterPro" id="IPR017853">
    <property type="entry name" value="GH"/>
</dbReference>
<dbReference type="EMBL" id="LR862130">
    <property type="protein sequence ID" value="CAD1829982.1"/>
    <property type="molecule type" value="Genomic_DNA"/>
</dbReference>
<dbReference type="GO" id="GO:0009251">
    <property type="term" value="P:glucan catabolic process"/>
    <property type="evidence" value="ECO:0007669"/>
    <property type="project" value="TreeGrafter"/>
</dbReference>
<dbReference type="PANTHER" id="PTHR30620">
    <property type="entry name" value="PERIPLASMIC BETA-GLUCOSIDASE-RELATED"/>
    <property type="match status" value="1"/>
</dbReference>
<name>A0A6V7PGI7_ANACO</name>
<feature type="chain" id="PRO_5027950135" description="Glycoside hydrolase family 3 N-terminal domain-containing protein" evidence="2">
    <location>
        <begin position="16"/>
        <end position="233"/>
    </location>
</feature>
<gene>
    <name evidence="3" type="ORF">CB5_LOCUS13193</name>
</gene>
<evidence type="ECO:0008006" key="4">
    <source>
        <dbReference type="Google" id="ProtNLM"/>
    </source>
</evidence>
<organism evidence="3">
    <name type="scientific">Ananas comosus var. bracteatus</name>
    <name type="common">red pineapple</name>
    <dbReference type="NCBI Taxonomy" id="296719"/>
    <lineage>
        <taxon>Eukaryota</taxon>
        <taxon>Viridiplantae</taxon>
        <taxon>Streptophyta</taxon>
        <taxon>Embryophyta</taxon>
        <taxon>Tracheophyta</taxon>
        <taxon>Spermatophyta</taxon>
        <taxon>Magnoliopsida</taxon>
        <taxon>Liliopsida</taxon>
        <taxon>Poales</taxon>
        <taxon>Bromeliaceae</taxon>
        <taxon>Bromelioideae</taxon>
        <taxon>Ananas</taxon>
    </lineage>
</organism>
<dbReference type="InterPro" id="IPR036962">
    <property type="entry name" value="Glyco_hydro_3_N_sf"/>
</dbReference>
<proteinExistence type="predicted"/>
<reference evidence="3" key="1">
    <citation type="submission" date="2020-07" db="EMBL/GenBank/DDBJ databases">
        <authorList>
            <person name="Lin J."/>
        </authorList>
    </citation>
    <scope>NUCLEOTIDE SEQUENCE</scope>
</reference>
<accession>A0A6V7PGI7</accession>
<evidence type="ECO:0000256" key="1">
    <source>
        <dbReference type="ARBA" id="ARBA00022801"/>
    </source>
</evidence>
<feature type="signal peptide" evidence="2">
    <location>
        <begin position="1"/>
        <end position="15"/>
    </location>
</feature>
<evidence type="ECO:0000256" key="2">
    <source>
        <dbReference type="SAM" id="SignalP"/>
    </source>
</evidence>